<reference evidence="2 3" key="1">
    <citation type="submission" date="2018-06" db="EMBL/GenBank/DDBJ databases">
        <title>Sphaerisporangium craniellae sp. nov., isolated from a marine sponge in the South China Sea.</title>
        <authorList>
            <person name="Li L."/>
        </authorList>
    </citation>
    <scope>NUCLEOTIDE SEQUENCE [LARGE SCALE GENOMIC DNA]</scope>
    <source>
        <strain evidence="2 3">CCTCC AA 208026</strain>
    </source>
</reference>
<organism evidence="2 3">
    <name type="scientific">Sphaerisporangium album</name>
    <dbReference type="NCBI Taxonomy" id="509200"/>
    <lineage>
        <taxon>Bacteria</taxon>
        <taxon>Bacillati</taxon>
        <taxon>Actinomycetota</taxon>
        <taxon>Actinomycetes</taxon>
        <taxon>Streptosporangiales</taxon>
        <taxon>Streptosporangiaceae</taxon>
        <taxon>Sphaerisporangium</taxon>
    </lineage>
</organism>
<gene>
    <name evidence="2" type="ORF">DQ384_01795</name>
</gene>
<evidence type="ECO:0000256" key="1">
    <source>
        <dbReference type="SAM" id="MobiDB-lite"/>
    </source>
</evidence>
<comment type="caution">
    <text evidence="2">The sequence shown here is derived from an EMBL/GenBank/DDBJ whole genome shotgun (WGS) entry which is preliminary data.</text>
</comment>
<proteinExistence type="predicted"/>
<sequence length="134" mass="13447">MLSEAVARALGGGRAAQAGCRPGHGEAPLVYTRVIGLCRLVGEERVFRAAFSRSRSPVDDAAGGTVSGTASGTVSGTAGGTVNGGPPPGDGDAGGCCEGDERCVWVLELDVDEVIRDALDDDAPVSRAPVAPRV</sequence>
<evidence type="ECO:0000313" key="2">
    <source>
        <dbReference type="EMBL" id="RCG33194.1"/>
    </source>
</evidence>
<dbReference type="AlphaFoldDB" id="A0A367FSI6"/>
<keyword evidence="3" id="KW-1185">Reference proteome</keyword>
<dbReference type="Proteomes" id="UP000253094">
    <property type="component" value="Unassembled WGS sequence"/>
</dbReference>
<dbReference type="EMBL" id="QOIL01000001">
    <property type="protein sequence ID" value="RCG33194.1"/>
    <property type="molecule type" value="Genomic_DNA"/>
</dbReference>
<name>A0A367FSI6_9ACTN</name>
<accession>A0A367FSI6</accession>
<evidence type="ECO:0000313" key="3">
    <source>
        <dbReference type="Proteomes" id="UP000253094"/>
    </source>
</evidence>
<protein>
    <submittedName>
        <fullName evidence="2">Uncharacterized protein</fullName>
    </submittedName>
</protein>
<feature type="region of interest" description="Disordered" evidence="1">
    <location>
        <begin position="52"/>
        <end position="95"/>
    </location>
</feature>
<feature type="compositionally biased region" description="Low complexity" evidence="1">
    <location>
        <begin position="52"/>
        <end position="76"/>
    </location>
</feature>